<dbReference type="EnsemblPlants" id="AVESA.00010b.r2.4CG1270420.1">
    <property type="protein sequence ID" value="AVESA.00010b.r2.4CG1270420.1.CDS"/>
    <property type="gene ID" value="AVESA.00010b.r2.4CG1270420"/>
</dbReference>
<dbReference type="Proteomes" id="UP001732700">
    <property type="component" value="Chromosome 4C"/>
</dbReference>
<evidence type="ECO:0000313" key="2">
    <source>
        <dbReference type="Proteomes" id="UP001732700"/>
    </source>
</evidence>
<keyword evidence="2" id="KW-1185">Reference proteome</keyword>
<evidence type="ECO:0000313" key="1">
    <source>
        <dbReference type="EnsemblPlants" id="AVESA.00010b.r2.4CG1270420.1.CDS"/>
    </source>
</evidence>
<name>A0ACD5WR84_AVESA</name>
<proteinExistence type="predicted"/>
<reference evidence="1" key="1">
    <citation type="submission" date="2021-05" db="EMBL/GenBank/DDBJ databases">
        <authorList>
            <person name="Scholz U."/>
            <person name="Mascher M."/>
            <person name="Fiebig A."/>
        </authorList>
    </citation>
    <scope>NUCLEOTIDE SEQUENCE [LARGE SCALE GENOMIC DNA]</scope>
</reference>
<accession>A0ACD5WR84</accession>
<sequence length="702" mass="80566">MDVEGPEGDEPDYHPEELQGQQGEMELFIVPPNPPRTRAKRARSRAKQKATKKSQPASKSEQAPCSAEVEQPLPTASSSSSRFKSKVWKDFTRISKEDDDLIIAECNHCKKQLSGKSSNGTSHLLRHIEAMHKTDNATMNNYFLKAETNDDGTTAFKNGKFDVQAARMAISIYLVSGSHPFTTVEEDGFRHMMTSCCPQFKVVSRRILKREIMAMYLSQRKETMEAILGAPGRVSFTSDNWKSEVSKDSYIFITCHYIDADWKLNKRIVWFKKLDPPYDGSSIADEVHLAFREWRFEQKVMCITLDNASYNDRMIKCLRTRLSKGALPLSGKFFQIRCCGHILNLVVQAGLTLIDPAAGKLRDGIMYLKASGTRLHKFYSTAKTIFNLEESRRLKPDMPIRWNSTYKMLGCCLYYKEVMQWYSKRDSIFEEHFWPSEEEWAKISHMYQFLEVFFKVTTVFSGTKYPTANLYFMNVYLVHTAIMEASAGINNYMADMLHVMREKFMKYWSNYSVFLSCAAVLDPRIKFKFLMYSYSKLYDEVDAHRRITDVRNTLTSLFNEYGSGSGVVSNENVATSGFSSTCGLSAFDDYDQYVATTSSQEEKSELDLYLAEPVKRLNENVDILDYWSKSAARYPQLSRMARDILVIPVSSVASESALSLSKKVITPNRSSLKPKTVEALMCLRDWYRCKMQKKEIMKKRGC</sequence>
<reference evidence="1" key="2">
    <citation type="submission" date="2025-09" db="UniProtKB">
        <authorList>
            <consortium name="EnsemblPlants"/>
        </authorList>
    </citation>
    <scope>IDENTIFICATION</scope>
</reference>
<protein>
    <submittedName>
        <fullName evidence="1">Uncharacterized protein</fullName>
    </submittedName>
</protein>
<organism evidence="1 2">
    <name type="scientific">Avena sativa</name>
    <name type="common">Oat</name>
    <dbReference type="NCBI Taxonomy" id="4498"/>
    <lineage>
        <taxon>Eukaryota</taxon>
        <taxon>Viridiplantae</taxon>
        <taxon>Streptophyta</taxon>
        <taxon>Embryophyta</taxon>
        <taxon>Tracheophyta</taxon>
        <taxon>Spermatophyta</taxon>
        <taxon>Magnoliopsida</taxon>
        <taxon>Liliopsida</taxon>
        <taxon>Poales</taxon>
        <taxon>Poaceae</taxon>
        <taxon>BOP clade</taxon>
        <taxon>Pooideae</taxon>
        <taxon>Poodae</taxon>
        <taxon>Poeae</taxon>
        <taxon>Poeae Chloroplast Group 1 (Aveneae type)</taxon>
        <taxon>Aveninae</taxon>
        <taxon>Avena</taxon>
    </lineage>
</organism>